<dbReference type="InterPro" id="IPR051327">
    <property type="entry name" value="MATE_MepA_subfamily"/>
</dbReference>
<accession>A0A9D2JX90</accession>
<evidence type="ECO:0000256" key="5">
    <source>
        <dbReference type="ARBA" id="ARBA00023136"/>
    </source>
</evidence>
<dbReference type="Pfam" id="PF01554">
    <property type="entry name" value="MatE"/>
    <property type="match status" value="2"/>
</dbReference>
<dbReference type="GO" id="GO:0015297">
    <property type="term" value="F:antiporter activity"/>
    <property type="evidence" value="ECO:0007669"/>
    <property type="project" value="InterPro"/>
</dbReference>
<keyword evidence="4 6" id="KW-1133">Transmembrane helix</keyword>
<feature type="transmembrane region" description="Helical" evidence="6">
    <location>
        <begin position="20"/>
        <end position="43"/>
    </location>
</feature>
<evidence type="ECO:0000256" key="4">
    <source>
        <dbReference type="ARBA" id="ARBA00022989"/>
    </source>
</evidence>
<dbReference type="PANTHER" id="PTHR43823:SF3">
    <property type="entry name" value="MULTIDRUG EXPORT PROTEIN MEPA"/>
    <property type="match status" value="1"/>
</dbReference>
<feature type="transmembrane region" description="Helical" evidence="6">
    <location>
        <begin position="277"/>
        <end position="299"/>
    </location>
</feature>
<feature type="transmembrane region" description="Helical" evidence="6">
    <location>
        <begin position="137"/>
        <end position="158"/>
    </location>
</feature>
<sequence>MAKDAIDFKNDKVSTLYRRLLIPTLLGTLSLSAMTAIDGIFVGHGVGSDGVAAVNIVAPVYQVFSGIGLMLGAGCSVAVSIHVARQKTKVARMNLTQALLFSTVLTAMICMVVMLFPEYSVRLLGSSDTLLPQASDYLFWIMPSFIFQMWSFIGLFIIRLDGAPNVAMWCNIISSLMNAVLDWVMIFPLGWGVRGAAIATSISIMFGGIIAMSYLLFFAKTLRPIVLKSSWKSLRLSLRNIGYHCRIGSPSLFGEMTLAVLIFMGNQMFMRYLGDDGVAAFGIACYYTPFFFNIGNAVAQSAQPVISYNYGIARWDNVAKARQLLIFTALLCGMVVMAMFLFAPHPLIALFLHPDSVAARIAIEGFPYYSIGIPIFILNVAIVGYCQSVERMKAATSFVFLRGIGLLVPSFLLLPLLLETEGIWLAMPLAEILTLAIICCWWLLRKTKA</sequence>
<reference evidence="7" key="1">
    <citation type="journal article" date="2021" name="PeerJ">
        <title>Extensive microbial diversity within the chicken gut microbiome revealed by metagenomics and culture.</title>
        <authorList>
            <person name="Gilroy R."/>
            <person name="Ravi A."/>
            <person name="Getino M."/>
            <person name="Pursley I."/>
            <person name="Horton D.L."/>
            <person name="Alikhan N.F."/>
            <person name="Baker D."/>
            <person name="Gharbi K."/>
            <person name="Hall N."/>
            <person name="Watson M."/>
            <person name="Adriaenssens E.M."/>
            <person name="Foster-Nyarko E."/>
            <person name="Jarju S."/>
            <person name="Secka A."/>
            <person name="Antonio M."/>
            <person name="Oren A."/>
            <person name="Chaudhuri R.R."/>
            <person name="La Ragione R."/>
            <person name="Hildebrand F."/>
            <person name="Pallen M.J."/>
        </authorList>
    </citation>
    <scope>NUCLEOTIDE SEQUENCE</scope>
    <source>
        <strain evidence="7">ChiHecec3B27-8219</strain>
    </source>
</reference>
<organism evidence="7 8">
    <name type="scientific">Candidatus Prevotella avicola</name>
    <dbReference type="NCBI Taxonomy" id="2838738"/>
    <lineage>
        <taxon>Bacteria</taxon>
        <taxon>Pseudomonadati</taxon>
        <taxon>Bacteroidota</taxon>
        <taxon>Bacteroidia</taxon>
        <taxon>Bacteroidales</taxon>
        <taxon>Prevotellaceae</taxon>
        <taxon>Prevotella</taxon>
    </lineage>
</organism>
<dbReference type="Proteomes" id="UP000824055">
    <property type="component" value="Unassembled WGS sequence"/>
</dbReference>
<protein>
    <submittedName>
        <fullName evidence="7">MATE family efflux transporter</fullName>
    </submittedName>
</protein>
<dbReference type="PANTHER" id="PTHR43823">
    <property type="entry name" value="SPORULATION PROTEIN YKVU"/>
    <property type="match status" value="1"/>
</dbReference>
<dbReference type="GO" id="GO:0042910">
    <property type="term" value="F:xenobiotic transmembrane transporter activity"/>
    <property type="evidence" value="ECO:0007669"/>
    <property type="project" value="InterPro"/>
</dbReference>
<keyword evidence="2" id="KW-1003">Cell membrane</keyword>
<proteinExistence type="predicted"/>
<name>A0A9D2JX90_9BACT</name>
<comment type="subcellular location">
    <subcellularLocation>
        <location evidence="1">Cell membrane</location>
        <topology evidence="1">Multi-pass membrane protein</topology>
    </subcellularLocation>
</comment>
<comment type="caution">
    <text evidence="7">The sequence shown here is derived from an EMBL/GenBank/DDBJ whole genome shotgun (WGS) entry which is preliminary data.</text>
</comment>
<evidence type="ECO:0000313" key="7">
    <source>
        <dbReference type="EMBL" id="HIZ69967.1"/>
    </source>
</evidence>
<dbReference type="CDD" id="cd13143">
    <property type="entry name" value="MATE_MepA_like"/>
    <property type="match status" value="1"/>
</dbReference>
<feature type="transmembrane region" description="Helical" evidence="6">
    <location>
        <begin position="398"/>
        <end position="417"/>
    </location>
</feature>
<evidence type="ECO:0000256" key="3">
    <source>
        <dbReference type="ARBA" id="ARBA00022692"/>
    </source>
</evidence>
<evidence type="ECO:0000313" key="8">
    <source>
        <dbReference type="Proteomes" id="UP000824055"/>
    </source>
</evidence>
<dbReference type="EMBL" id="DXBE01000064">
    <property type="protein sequence ID" value="HIZ69967.1"/>
    <property type="molecule type" value="Genomic_DNA"/>
</dbReference>
<feature type="transmembrane region" description="Helical" evidence="6">
    <location>
        <begin position="170"/>
        <end position="191"/>
    </location>
</feature>
<reference evidence="7" key="2">
    <citation type="submission" date="2021-04" db="EMBL/GenBank/DDBJ databases">
        <authorList>
            <person name="Gilroy R."/>
        </authorList>
    </citation>
    <scope>NUCLEOTIDE SEQUENCE</scope>
    <source>
        <strain evidence="7">ChiHecec3B27-8219</strain>
    </source>
</reference>
<evidence type="ECO:0000256" key="6">
    <source>
        <dbReference type="SAM" id="Phobius"/>
    </source>
</evidence>
<dbReference type="InterPro" id="IPR045070">
    <property type="entry name" value="MATE_MepA-like"/>
</dbReference>
<feature type="transmembrane region" description="Helical" evidence="6">
    <location>
        <begin position="63"/>
        <end position="83"/>
    </location>
</feature>
<feature type="transmembrane region" description="Helical" evidence="6">
    <location>
        <begin position="423"/>
        <end position="444"/>
    </location>
</feature>
<dbReference type="AlphaFoldDB" id="A0A9D2JX90"/>
<feature type="transmembrane region" description="Helical" evidence="6">
    <location>
        <begin position="95"/>
        <end position="117"/>
    </location>
</feature>
<feature type="transmembrane region" description="Helical" evidence="6">
    <location>
        <begin position="243"/>
        <end position="265"/>
    </location>
</feature>
<keyword evidence="5 6" id="KW-0472">Membrane</keyword>
<dbReference type="InterPro" id="IPR002528">
    <property type="entry name" value="MATE_fam"/>
</dbReference>
<feature type="transmembrane region" description="Helical" evidence="6">
    <location>
        <begin position="324"/>
        <end position="348"/>
    </location>
</feature>
<evidence type="ECO:0000256" key="1">
    <source>
        <dbReference type="ARBA" id="ARBA00004651"/>
    </source>
</evidence>
<dbReference type="GO" id="GO:0005886">
    <property type="term" value="C:plasma membrane"/>
    <property type="evidence" value="ECO:0007669"/>
    <property type="project" value="UniProtKB-SubCell"/>
</dbReference>
<evidence type="ECO:0000256" key="2">
    <source>
        <dbReference type="ARBA" id="ARBA00022475"/>
    </source>
</evidence>
<keyword evidence="3 6" id="KW-0812">Transmembrane</keyword>
<gene>
    <name evidence="7" type="ORF">H9966_08845</name>
</gene>
<feature type="transmembrane region" description="Helical" evidence="6">
    <location>
        <begin position="368"/>
        <end position="386"/>
    </location>
</feature>
<feature type="transmembrane region" description="Helical" evidence="6">
    <location>
        <begin position="197"/>
        <end position="222"/>
    </location>
</feature>